<dbReference type="Gene3D" id="3.40.50.410">
    <property type="entry name" value="von Willebrand factor, type A domain"/>
    <property type="match status" value="1"/>
</dbReference>
<dbReference type="PANTHER" id="PTHR45737">
    <property type="entry name" value="VON WILLEBRAND FACTOR A DOMAIN-CONTAINING PROTEIN 5A"/>
    <property type="match status" value="1"/>
</dbReference>
<dbReference type="SMART" id="SM00609">
    <property type="entry name" value="VIT"/>
    <property type="match status" value="1"/>
</dbReference>
<evidence type="ECO:0000313" key="3">
    <source>
        <dbReference type="EMBL" id="RUO95700.1"/>
    </source>
</evidence>
<evidence type="ECO:0000313" key="4">
    <source>
        <dbReference type="Proteomes" id="UP000268093"/>
    </source>
</evidence>
<dbReference type="InterPro" id="IPR013694">
    <property type="entry name" value="VIT"/>
</dbReference>
<dbReference type="Pfam" id="PF13768">
    <property type="entry name" value="VWA_3"/>
    <property type="match status" value="1"/>
</dbReference>
<feature type="domain" description="VIT" evidence="2">
    <location>
        <begin position="4"/>
        <end position="133"/>
    </location>
</feature>
<feature type="non-terminal residue" evidence="3">
    <location>
        <position position="587"/>
    </location>
</feature>
<evidence type="ECO:0000259" key="1">
    <source>
        <dbReference type="PROSITE" id="PS50234"/>
    </source>
</evidence>
<dbReference type="Pfam" id="PF08487">
    <property type="entry name" value="VIT"/>
    <property type="match status" value="1"/>
</dbReference>
<dbReference type="PANTHER" id="PTHR45737:SF6">
    <property type="entry name" value="VON WILLEBRAND FACTOR A DOMAIN-CONTAINING PROTEIN 5A"/>
    <property type="match status" value="1"/>
</dbReference>
<proteinExistence type="predicted"/>
<feature type="domain" description="VWFA" evidence="1">
    <location>
        <begin position="274"/>
        <end position="460"/>
    </location>
</feature>
<dbReference type="AlphaFoldDB" id="A0A432ZZ15"/>
<dbReference type="InterPro" id="IPR036465">
    <property type="entry name" value="vWFA_dom_sf"/>
</dbReference>
<dbReference type="InterPro" id="IPR002035">
    <property type="entry name" value="VWF_A"/>
</dbReference>
<dbReference type="OrthoDB" id="1729737at2759"/>
<dbReference type="SMART" id="SM00327">
    <property type="entry name" value="VWA"/>
    <property type="match status" value="1"/>
</dbReference>
<sequence>MTVLEGLQYDNGSKCVKIPFIGVEVSAEVIDTVARVNLIQCYRNDNNFTVNAIYKFPLPPSAAVNDFQILWDDGTKIVAKVEKKKIASGIYNSAVQSGFSAYLLEEKTPEVFEIKVGNLQSMQTITVHIGYVQELTNDLKMDNLVRFELPLTIAPRYTPPGIPFKATHVSYSQDAYAYTLEITVSCRMSGRVTNITSDSHAITTEFNIDNDGNVARVRLTNSDEVLDKDFVMLIESEGSDNPRAFVEYNPETDTNCVMLTMVPRFSFERHYRTELIFIVDCSGSMNGIKIENTKAALDLFIRSIPNETYFNIILFGTGYVTLFDKSRCNSQGILDKALKFVDNLSANMGGTQIYSPLRWAFDHAQKDMSTTIILMTDGEVNNTEELIKLTDTEIRKCKNPKYGVRVYTLGLGNSVSHHLVDGIARVGQGFAQYIGDCDMFNGKVVQILKNAVQPPITNYIVKWTPDAEHSISAERDTRKPTNIKKLSFFTPAQHINTDELHTTNIASNRQQSPNVIPVITPHSRLAVFCFLAPGQVPRKTIRLTGDSVEGLITIDVKFERLGNGTLVHTLAARRMIEEIEHGTSYLD</sequence>
<organism evidence="3 4">
    <name type="scientific">Jimgerdemannia flammicorona</name>
    <dbReference type="NCBI Taxonomy" id="994334"/>
    <lineage>
        <taxon>Eukaryota</taxon>
        <taxon>Fungi</taxon>
        <taxon>Fungi incertae sedis</taxon>
        <taxon>Mucoromycota</taxon>
        <taxon>Mucoromycotina</taxon>
        <taxon>Endogonomycetes</taxon>
        <taxon>Endogonales</taxon>
        <taxon>Endogonaceae</taxon>
        <taxon>Jimgerdemannia</taxon>
    </lineage>
</organism>
<dbReference type="PROSITE" id="PS50234">
    <property type="entry name" value="VWFA"/>
    <property type="match status" value="1"/>
</dbReference>
<evidence type="ECO:0008006" key="5">
    <source>
        <dbReference type="Google" id="ProtNLM"/>
    </source>
</evidence>
<dbReference type="Proteomes" id="UP000268093">
    <property type="component" value="Unassembled WGS sequence"/>
</dbReference>
<dbReference type="EMBL" id="RBNI01026750">
    <property type="protein sequence ID" value="RUO95700.1"/>
    <property type="molecule type" value="Genomic_DNA"/>
</dbReference>
<name>A0A432ZZ15_9FUNG</name>
<dbReference type="SUPFAM" id="SSF53300">
    <property type="entry name" value="vWA-like"/>
    <property type="match status" value="1"/>
</dbReference>
<keyword evidence="4" id="KW-1185">Reference proteome</keyword>
<accession>A0A432ZZ15</accession>
<dbReference type="PROSITE" id="PS51468">
    <property type="entry name" value="VIT"/>
    <property type="match status" value="1"/>
</dbReference>
<comment type="caution">
    <text evidence="3">The sequence shown here is derived from an EMBL/GenBank/DDBJ whole genome shotgun (WGS) entry which is preliminary data.</text>
</comment>
<gene>
    <name evidence="3" type="ORF">BC936DRAFT_143417</name>
</gene>
<reference evidence="3 4" key="1">
    <citation type="journal article" date="2018" name="New Phytol.">
        <title>Phylogenomics of Endogonaceae and evolution of mycorrhizas within Mucoromycota.</title>
        <authorList>
            <person name="Chang Y."/>
            <person name="Desiro A."/>
            <person name="Na H."/>
            <person name="Sandor L."/>
            <person name="Lipzen A."/>
            <person name="Clum A."/>
            <person name="Barry K."/>
            <person name="Grigoriev I.V."/>
            <person name="Martin F.M."/>
            <person name="Stajich J.E."/>
            <person name="Smith M.E."/>
            <person name="Bonito G."/>
            <person name="Spatafora J.W."/>
        </authorList>
    </citation>
    <scope>NUCLEOTIDE SEQUENCE [LARGE SCALE GENOMIC DNA]</scope>
    <source>
        <strain evidence="3 4">GMNB39</strain>
    </source>
</reference>
<protein>
    <recommendedName>
        <fullName evidence="5">von Willebrand factor type A domain-containing protein</fullName>
    </recommendedName>
</protein>
<evidence type="ECO:0000259" key="2">
    <source>
        <dbReference type="PROSITE" id="PS51468"/>
    </source>
</evidence>